<sequence>MGNTEVRPGAMTYVIFLLGILFLSFTAPWQKMSNFDPATGAFLRCLGGALCLVPFAFIEAKKKGWLNKKGIWLSILAGLVLGIDFTAWNYSIFFVGSGIASILLNIQVIILPALALMIDKEKIPLSYYILAPIMLTGVILAGGALEHGIVDPNGPQEVFGMSIMAVGTICGLTSGCCYGVYLFASRRAGRINQGQIVQPIMIASFAQLVAPLIWAYVITGNGFDMATGVMVETAQSLDIGEMIRGLREMHLPKDEIEQLTSVAHAVTAGDPINGVSWFWMFIECVLGQACAWTFAQYGSVKLNPTLGAGLLILSPVATVAIIAPFLFGETLSTLQIVGVVVALLAVAYQNGLLKAIFTKKIS</sequence>
<name>I0ELU4_HELC0</name>
<evidence type="ECO:0000313" key="4">
    <source>
        <dbReference type="Proteomes" id="UP000005010"/>
    </source>
</evidence>
<feature type="transmembrane region" description="Helical" evidence="1">
    <location>
        <begin position="307"/>
        <end position="327"/>
    </location>
</feature>
<feature type="transmembrane region" description="Helical" evidence="1">
    <location>
        <begin position="70"/>
        <end position="88"/>
    </location>
</feature>
<feature type="transmembrane region" description="Helical" evidence="1">
    <location>
        <begin position="333"/>
        <end position="353"/>
    </location>
</feature>
<dbReference type="InterPro" id="IPR037185">
    <property type="entry name" value="EmrE-like"/>
</dbReference>
<keyword evidence="1" id="KW-0812">Transmembrane</keyword>
<protein>
    <submittedName>
        <fullName evidence="3">Membrane protein</fullName>
    </submittedName>
</protein>
<dbReference type="GO" id="GO:0016020">
    <property type="term" value="C:membrane"/>
    <property type="evidence" value="ECO:0007669"/>
    <property type="project" value="InterPro"/>
</dbReference>
<keyword evidence="4" id="KW-1185">Reference proteome</keyword>
<gene>
    <name evidence="3" type="ordered locus">HCW_03160</name>
</gene>
<keyword evidence="1" id="KW-0472">Membrane</keyword>
<dbReference type="PATRIC" id="fig|182217.3.peg.677"/>
<feature type="domain" description="EamA" evidence="2">
    <location>
        <begin position="13"/>
        <end position="141"/>
    </location>
</feature>
<proteinExistence type="predicted"/>
<feature type="transmembrane region" description="Helical" evidence="1">
    <location>
        <begin position="41"/>
        <end position="58"/>
    </location>
</feature>
<feature type="transmembrane region" description="Helical" evidence="1">
    <location>
        <begin position="277"/>
        <end position="295"/>
    </location>
</feature>
<dbReference type="SUPFAM" id="SSF103481">
    <property type="entry name" value="Multidrug resistance efflux transporter EmrE"/>
    <property type="match status" value="2"/>
</dbReference>
<feature type="transmembrane region" description="Helical" evidence="1">
    <location>
        <begin position="158"/>
        <end position="184"/>
    </location>
</feature>
<dbReference type="RefSeq" id="WP_014660784.1">
    <property type="nucleotide sequence ID" value="NC_017737.1"/>
</dbReference>
<feature type="transmembrane region" description="Helical" evidence="1">
    <location>
        <begin position="196"/>
        <end position="217"/>
    </location>
</feature>
<organism evidence="3 4">
    <name type="scientific">Helicobacter cetorum (strain ATCC BAA-429 / MIT 00-7128)</name>
    <dbReference type="NCBI Taxonomy" id="182217"/>
    <lineage>
        <taxon>Bacteria</taxon>
        <taxon>Pseudomonadati</taxon>
        <taxon>Campylobacterota</taxon>
        <taxon>Epsilonproteobacteria</taxon>
        <taxon>Campylobacterales</taxon>
        <taxon>Helicobacteraceae</taxon>
        <taxon>Helicobacter</taxon>
    </lineage>
</organism>
<evidence type="ECO:0000259" key="2">
    <source>
        <dbReference type="Pfam" id="PF00892"/>
    </source>
</evidence>
<dbReference type="EMBL" id="CP003479">
    <property type="protein sequence ID" value="AFI03913.1"/>
    <property type="molecule type" value="Genomic_DNA"/>
</dbReference>
<dbReference type="eggNOG" id="COG0697">
    <property type="taxonomic scope" value="Bacteria"/>
</dbReference>
<dbReference type="HOGENOM" id="CLU_033863_0_1_7"/>
<dbReference type="KEGG" id="hce:HCW_03160"/>
<feature type="transmembrane region" description="Helical" evidence="1">
    <location>
        <begin position="12"/>
        <end position="29"/>
    </location>
</feature>
<dbReference type="Proteomes" id="UP000005010">
    <property type="component" value="Chromosome"/>
</dbReference>
<feature type="transmembrane region" description="Helical" evidence="1">
    <location>
        <begin position="125"/>
        <end position="146"/>
    </location>
</feature>
<dbReference type="InterPro" id="IPR000620">
    <property type="entry name" value="EamA_dom"/>
</dbReference>
<dbReference type="Pfam" id="PF00892">
    <property type="entry name" value="EamA"/>
    <property type="match status" value="1"/>
</dbReference>
<evidence type="ECO:0000313" key="3">
    <source>
        <dbReference type="EMBL" id="AFI03913.1"/>
    </source>
</evidence>
<feature type="transmembrane region" description="Helical" evidence="1">
    <location>
        <begin position="94"/>
        <end position="118"/>
    </location>
</feature>
<accession>I0ELU4</accession>
<keyword evidence="1" id="KW-1133">Transmembrane helix</keyword>
<reference evidence="4" key="1">
    <citation type="submission" date="2012-04" db="EMBL/GenBank/DDBJ databases">
        <title>Complete genome sequence of Helicobacter cetorum strain MIT 00-7128.</title>
        <authorList>
            <person name="Kersulyte D."/>
            <person name="Berg D.E."/>
        </authorList>
    </citation>
    <scope>NUCLEOTIDE SEQUENCE [LARGE SCALE GENOMIC DNA]</scope>
    <source>
        <strain evidence="4">MIT 00-7128</strain>
    </source>
</reference>
<dbReference type="STRING" id="182217.HCW_03160"/>
<dbReference type="AlphaFoldDB" id="I0ELU4"/>
<evidence type="ECO:0000256" key="1">
    <source>
        <dbReference type="SAM" id="Phobius"/>
    </source>
</evidence>